<dbReference type="PROSITE" id="PS50932">
    <property type="entry name" value="HTH_LACI_2"/>
    <property type="match status" value="1"/>
</dbReference>
<dbReference type="Pfam" id="PF13377">
    <property type="entry name" value="Peripla_BP_3"/>
    <property type="match status" value="1"/>
</dbReference>
<keyword evidence="2 5" id="KW-0238">DNA-binding</keyword>
<sequence length="328" mass="35200">MEKRPTSHDVAHLAGVSQSTVSFVFTGRTGISEATRQRVLRAATELNYRPNLAARSMRTQRTGRLAVVVPIATMNPLTLLSGAVSAARDEGYVVEVVSLPEPIEARADRLSEVVDSGQYEGVLSFTPVPEVDTTPTATVVLAVGEFDEAMHMTGEFTDARPIVEMIEHLATLGHRRFLHLAGDEDFPSARARRAAYLDTVGRLGLDSLGVAEGDWSGTAGETAIAALPDDAPPLAVIAANDVIAAGAIRAATRRGWRLPGDVAVTGWDDLHQSAFLVPSLTSVAQDRERLGAYSMQRLIAAVRGGDEPERPTDLLTVVWRESTESPQQ</sequence>
<dbReference type="Proteomes" id="UP000183750">
    <property type="component" value="Unassembled WGS sequence"/>
</dbReference>
<dbReference type="InterPro" id="IPR010982">
    <property type="entry name" value="Lambda_DNA-bd_dom_sf"/>
</dbReference>
<dbReference type="SMART" id="SM00354">
    <property type="entry name" value="HTH_LACI"/>
    <property type="match status" value="1"/>
</dbReference>
<name>A0A1H4QDU5_9MICO</name>
<dbReference type="GO" id="GO:0000976">
    <property type="term" value="F:transcription cis-regulatory region binding"/>
    <property type="evidence" value="ECO:0007669"/>
    <property type="project" value="TreeGrafter"/>
</dbReference>
<dbReference type="InterPro" id="IPR046335">
    <property type="entry name" value="LacI/GalR-like_sensor"/>
</dbReference>
<keyword evidence="1" id="KW-0805">Transcription regulation</keyword>
<gene>
    <name evidence="5" type="ORF">SAMN04489807_3074</name>
</gene>
<accession>A0A1H4QDU5</accession>
<dbReference type="GO" id="GO:0003700">
    <property type="term" value="F:DNA-binding transcription factor activity"/>
    <property type="evidence" value="ECO:0007669"/>
    <property type="project" value="TreeGrafter"/>
</dbReference>
<evidence type="ECO:0000259" key="4">
    <source>
        <dbReference type="PROSITE" id="PS50932"/>
    </source>
</evidence>
<evidence type="ECO:0000256" key="2">
    <source>
        <dbReference type="ARBA" id="ARBA00023125"/>
    </source>
</evidence>
<keyword evidence="6" id="KW-1185">Reference proteome</keyword>
<evidence type="ECO:0000256" key="1">
    <source>
        <dbReference type="ARBA" id="ARBA00023015"/>
    </source>
</evidence>
<dbReference type="SUPFAM" id="SSF47413">
    <property type="entry name" value="lambda repressor-like DNA-binding domains"/>
    <property type="match status" value="1"/>
</dbReference>
<organism evidence="5 6">
    <name type="scientific">Microbacterium hydrocarbonoxydans</name>
    <dbReference type="NCBI Taxonomy" id="273678"/>
    <lineage>
        <taxon>Bacteria</taxon>
        <taxon>Bacillati</taxon>
        <taxon>Actinomycetota</taxon>
        <taxon>Actinomycetes</taxon>
        <taxon>Micrococcales</taxon>
        <taxon>Microbacteriaceae</taxon>
        <taxon>Microbacterium</taxon>
    </lineage>
</organism>
<reference evidence="6" key="1">
    <citation type="submission" date="2016-10" db="EMBL/GenBank/DDBJ databases">
        <authorList>
            <person name="Varghese N."/>
            <person name="Submissions S."/>
        </authorList>
    </citation>
    <scope>NUCLEOTIDE SEQUENCE [LARGE SCALE GENOMIC DNA]</scope>
    <source>
        <strain evidence="6">DSM 16089</strain>
    </source>
</reference>
<dbReference type="AlphaFoldDB" id="A0A1H4QDU5"/>
<evidence type="ECO:0000256" key="3">
    <source>
        <dbReference type="ARBA" id="ARBA00023163"/>
    </source>
</evidence>
<dbReference type="CDD" id="cd01392">
    <property type="entry name" value="HTH_LacI"/>
    <property type="match status" value="1"/>
</dbReference>
<dbReference type="InterPro" id="IPR000843">
    <property type="entry name" value="HTH_LacI"/>
</dbReference>
<feature type="domain" description="HTH lacI-type" evidence="4">
    <location>
        <begin position="5"/>
        <end position="59"/>
    </location>
</feature>
<dbReference type="EMBL" id="FNSQ01000005">
    <property type="protein sequence ID" value="SEC17806.1"/>
    <property type="molecule type" value="Genomic_DNA"/>
</dbReference>
<evidence type="ECO:0000313" key="6">
    <source>
        <dbReference type="Proteomes" id="UP000183750"/>
    </source>
</evidence>
<dbReference type="Pfam" id="PF00356">
    <property type="entry name" value="LacI"/>
    <property type="match status" value="1"/>
</dbReference>
<dbReference type="InterPro" id="IPR028082">
    <property type="entry name" value="Peripla_BP_I"/>
</dbReference>
<dbReference type="OrthoDB" id="9785139at2"/>
<keyword evidence="3" id="KW-0804">Transcription</keyword>
<protein>
    <submittedName>
        <fullName evidence="5">DNA-binding transcriptional regulator, LacI/PurR family</fullName>
    </submittedName>
</protein>
<evidence type="ECO:0000313" key="5">
    <source>
        <dbReference type="EMBL" id="SEC17806.1"/>
    </source>
</evidence>
<dbReference type="Gene3D" id="3.40.50.2300">
    <property type="match status" value="2"/>
</dbReference>
<proteinExistence type="predicted"/>
<dbReference type="RefSeq" id="WP_060928582.1">
    <property type="nucleotide sequence ID" value="NZ_FNSQ01000005.1"/>
</dbReference>
<dbReference type="Gene3D" id="1.10.260.40">
    <property type="entry name" value="lambda repressor-like DNA-binding domains"/>
    <property type="match status" value="1"/>
</dbReference>
<dbReference type="PANTHER" id="PTHR30146:SF109">
    <property type="entry name" value="HTH-TYPE TRANSCRIPTIONAL REGULATOR GALS"/>
    <property type="match status" value="1"/>
</dbReference>
<dbReference type="PANTHER" id="PTHR30146">
    <property type="entry name" value="LACI-RELATED TRANSCRIPTIONAL REPRESSOR"/>
    <property type="match status" value="1"/>
</dbReference>
<dbReference type="SUPFAM" id="SSF53822">
    <property type="entry name" value="Periplasmic binding protein-like I"/>
    <property type="match status" value="1"/>
</dbReference>